<evidence type="ECO:0000256" key="2">
    <source>
        <dbReference type="ARBA" id="ARBA00009239"/>
    </source>
</evidence>
<keyword evidence="6 9" id="KW-1133">Transmembrane helix</keyword>
<accession>A0AA36FLZ8</accession>
<evidence type="ECO:0000256" key="6">
    <source>
        <dbReference type="ARBA" id="ARBA00022989"/>
    </source>
</evidence>
<protein>
    <recommendedName>
        <fullName evidence="9">Hexosyltransferase</fullName>
        <ecNumber evidence="9">2.4.1.-</ecNumber>
    </recommendedName>
</protein>
<reference evidence="12" key="1">
    <citation type="submission" date="2023-08" db="EMBL/GenBank/DDBJ databases">
        <authorList>
            <person name="Alioto T."/>
            <person name="Alioto T."/>
            <person name="Gomez Garrido J."/>
        </authorList>
    </citation>
    <scope>NUCLEOTIDE SEQUENCE</scope>
</reference>
<feature type="transmembrane region" description="Helical" evidence="9">
    <location>
        <begin position="116"/>
        <end position="142"/>
    </location>
</feature>
<dbReference type="Gene3D" id="3.90.550.10">
    <property type="entry name" value="Spore Coat Polysaccharide Biosynthesis Protein SpsA, Chain A"/>
    <property type="match status" value="1"/>
</dbReference>
<evidence type="ECO:0000256" key="4">
    <source>
        <dbReference type="ARBA" id="ARBA00022692"/>
    </source>
</evidence>
<dbReference type="InterPro" id="IPR029044">
    <property type="entry name" value="Nucleotide-diphossugar_trans"/>
</dbReference>
<feature type="compositionally biased region" description="Polar residues" evidence="11">
    <location>
        <begin position="1"/>
        <end position="18"/>
    </location>
</feature>
<evidence type="ECO:0000256" key="1">
    <source>
        <dbReference type="ARBA" id="ARBA00004447"/>
    </source>
</evidence>
<keyword evidence="3 9" id="KW-0808">Transferase</keyword>
<dbReference type="EC" id="2.4.1.-" evidence="9"/>
<name>A0AA36FLZ8_OCTVU</name>
<evidence type="ECO:0000313" key="13">
    <source>
        <dbReference type="Proteomes" id="UP001162480"/>
    </source>
</evidence>
<keyword evidence="5 9" id="KW-0735">Signal-anchor</keyword>
<feature type="region of interest" description="Disordered" evidence="11">
    <location>
        <begin position="1"/>
        <end position="20"/>
    </location>
</feature>
<feature type="coiled-coil region" evidence="10">
    <location>
        <begin position="394"/>
        <end position="421"/>
    </location>
</feature>
<organism evidence="12 13">
    <name type="scientific">Octopus vulgaris</name>
    <name type="common">Common octopus</name>
    <dbReference type="NCBI Taxonomy" id="6645"/>
    <lineage>
        <taxon>Eukaryota</taxon>
        <taxon>Metazoa</taxon>
        <taxon>Spiralia</taxon>
        <taxon>Lophotrochozoa</taxon>
        <taxon>Mollusca</taxon>
        <taxon>Cephalopoda</taxon>
        <taxon>Coleoidea</taxon>
        <taxon>Octopodiformes</taxon>
        <taxon>Octopoda</taxon>
        <taxon>Incirrata</taxon>
        <taxon>Octopodidae</taxon>
        <taxon>Octopus</taxon>
    </lineage>
</organism>
<dbReference type="PANTHER" id="PTHR12369">
    <property type="entry name" value="CHONDROITIN SYNTHASE"/>
    <property type="match status" value="1"/>
</dbReference>
<keyword evidence="13" id="KW-1185">Reference proteome</keyword>
<dbReference type="SUPFAM" id="SSF53448">
    <property type="entry name" value="Nucleotide-diphospho-sugar transferases"/>
    <property type="match status" value="1"/>
</dbReference>
<comment type="subcellular location">
    <subcellularLocation>
        <location evidence="1 9">Golgi apparatus</location>
        <location evidence="1 9">Golgi stack membrane</location>
        <topology evidence="1 9">Single-pass type II membrane protein</topology>
    </subcellularLocation>
</comment>
<dbReference type="InterPro" id="IPR051227">
    <property type="entry name" value="CS_glycosyltransferase"/>
</dbReference>
<evidence type="ECO:0000256" key="7">
    <source>
        <dbReference type="ARBA" id="ARBA00023034"/>
    </source>
</evidence>
<gene>
    <name evidence="12" type="ORF">OCTVUL_1B010605</name>
</gene>
<evidence type="ECO:0000256" key="5">
    <source>
        <dbReference type="ARBA" id="ARBA00022968"/>
    </source>
</evidence>
<dbReference type="GO" id="GO:0047238">
    <property type="term" value="F:glucuronosyl-N-acetylgalactosaminyl-proteoglycan 4-beta-N-acetylgalactosaminyltransferase activity"/>
    <property type="evidence" value="ECO:0007669"/>
    <property type="project" value="TreeGrafter"/>
</dbReference>
<dbReference type="InterPro" id="IPR008428">
    <property type="entry name" value="Chond_GalNAc"/>
</dbReference>
<dbReference type="Proteomes" id="UP001162480">
    <property type="component" value="Chromosome 29"/>
</dbReference>
<sequence length="852" mass="98918">MHRNHYQQCQARGTTTITPLPPADAVEISAALSANSQTSDYIGVNNDDFSNSVGYITPTNTNLNSNYYLNYSYIGSIEKRKASDFFCDSNSKFTNVRASPTNKKIINKKMRRREKLITDVLVFVISIFAGIQITTSICYTFFHQHFMKCPNVTSNTQNQNIAKVPIEPFIEELGDFQFNPGPKKKLVLVGVMTSSQYFDTRDWAIRMTWLKSIPGDVVFFVGNSTDPAPPGMPLIRLNRVPDNVYPPQGKVFEMLKYLHENHADKYEYFIRADDDVFIKGQELGSLLRSLNSEEKIYMGHYGVIFSHRALTALAPNLDTCKDNTFTSHEDTELGRCVEKYLKIKCKSNRKVRAIFYQNYREVKGTFSHELGKKESHAFTLHPVKNSSFVIRLALHFKDDEIKWLKRKADSLRNELEMVKRGMASKQLERLSMPMMKYLHNIEYFNRKHEPKKASVKFWYDTGDDTAQWEHIEMDSIYSMTNIHQAPKQKLSVKKHDETIQNAVRALLNHYWEGVDNIKFKKFLRAYRYMSPVQGVQHLLQVYLLQRKTENGYYNGTFMASQRLLPLKFTEEVDMFKRHFDINTKYNNSNGGGQMKEINLIMPIAGKLEAFVRFTETLEKIFKRTLENLKVILVIYKDPEGAWVKQIAMMKRLASKYPSMKLEVTLLTGDFARGVALQHGMKNCSNDSLLLFIDIDMAITETFLHQVRVNTIYGKQVYFPIYFSQFDPESICYKPNCKNNHYLFGKDDGFWRYFSFGMVSIYKKDFLEVGGYDTKIEGWGKEDIDFYELCLRSNLTAIRAPDLSLIHIYHPKFCSHDLNDEQYKMCLDSKSGIFGSRHQEARAVYRLPEILNK</sequence>
<dbReference type="Gene3D" id="3.90.550.50">
    <property type="match status" value="1"/>
</dbReference>
<evidence type="ECO:0000256" key="9">
    <source>
        <dbReference type="RuleBase" id="RU364016"/>
    </source>
</evidence>
<dbReference type="EMBL" id="OX597842">
    <property type="protein sequence ID" value="CAI9744126.1"/>
    <property type="molecule type" value="Genomic_DNA"/>
</dbReference>
<evidence type="ECO:0000256" key="8">
    <source>
        <dbReference type="ARBA" id="ARBA00023136"/>
    </source>
</evidence>
<keyword evidence="10" id="KW-0175">Coiled coil</keyword>
<dbReference type="Pfam" id="PF05679">
    <property type="entry name" value="CHGN"/>
    <property type="match status" value="1"/>
</dbReference>
<evidence type="ECO:0000256" key="3">
    <source>
        <dbReference type="ARBA" id="ARBA00022679"/>
    </source>
</evidence>
<evidence type="ECO:0000256" key="10">
    <source>
        <dbReference type="SAM" id="Coils"/>
    </source>
</evidence>
<dbReference type="GO" id="GO:0032580">
    <property type="term" value="C:Golgi cisterna membrane"/>
    <property type="evidence" value="ECO:0007669"/>
    <property type="project" value="UniProtKB-SubCell"/>
</dbReference>
<comment type="similarity">
    <text evidence="2 9">Belongs to the chondroitin N-acetylgalactosaminyltransferase family.</text>
</comment>
<dbReference type="AlphaFoldDB" id="A0AA36FLZ8"/>
<evidence type="ECO:0000313" key="12">
    <source>
        <dbReference type="EMBL" id="CAI9744126.1"/>
    </source>
</evidence>
<dbReference type="PANTHER" id="PTHR12369:SF17">
    <property type="entry name" value="CHONDROITIN SULFATE SYNTHASE 1-LIKE"/>
    <property type="match status" value="1"/>
</dbReference>
<keyword evidence="4 9" id="KW-0812">Transmembrane</keyword>
<evidence type="ECO:0000256" key="11">
    <source>
        <dbReference type="SAM" id="MobiDB-lite"/>
    </source>
</evidence>
<proteinExistence type="inferred from homology"/>
<keyword evidence="8 9" id="KW-0472">Membrane</keyword>
<keyword evidence="7 9" id="KW-0333">Golgi apparatus</keyword>